<keyword evidence="3" id="KW-1185">Reference proteome</keyword>
<sequence>MIGITSTCTRNLPASRIRPKRWVVSSTGYPRRNVYLSSGLWLCYHVICDQSLVNLVAIFFGNIWKEPVSCGKITENARRSGQPFLRWLRTAWRALGYFIPYITGIITPDTSEDTVPHRVYEGLKMSLPAVLKSIFGMMLLTLVLATSLPAEPVESDQQQAIRRWIRQLDGDRYAERQQAAGELAKLGKEAIPAIEKAALTGTGEVASRSVDLLKGFASSPEDDTSSQAYSALKRLAAGGNQTAGYIAEEAIEQLKRKLGPGRITDDQPQQPPGDFNRSVQISNDFNGDKTIDVTENGQRVVARTMAGGRVSVTWHLPGGKARTVEAESVDKLQTQDQQAFAKFQELNKIAEAGPRRLPNMQNAPRVHVRVPQRGEGLAPFAEVEQRMEAMRARHEQFVDQMQKTIRAHRLPPEGDAPRKMVDQKQLEEVRQRLSDTLKRLENTEAGTIDLLDLKRLDEALKHIESTTDAS</sequence>
<reference evidence="2 3" key="1">
    <citation type="submission" date="2020-05" db="EMBL/GenBank/DDBJ databases">
        <title>Bremerella alba sp. nov., a novel planctomycete isolated from the surface of the macroalga Fucus spiralis.</title>
        <authorList>
            <person name="Godinho O."/>
            <person name="Botelho R."/>
            <person name="Albuquerque L."/>
            <person name="Wiegand S."/>
            <person name="Da Costa M.S."/>
            <person name="Lobo-Da-Cunha A."/>
            <person name="Jogler C."/>
            <person name="Lage O.M."/>
        </authorList>
    </citation>
    <scope>NUCLEOTIDE SEQUENCE [LARGE SCALE GENOMIC DNA]</scope>
    <source>
        <strain evidence="2 3">FF15</strain>
    </source>
</reference>
<dbReference type="Proteomes" id="UP000551616">
    <property type="component" value="Unassembled WGS sequence"/>
</dbReference>
<evidence type="ECO:0000256" key="1">
    <source>
        <dbReference type="SAM" id="Coils"/>
    </source>
</evidence>
<evidence type="ECO:0000313" key="2">
    <source>
        <dbReference type="EMBL" id="MBA2116406.1"/>
    </source>
</evidence>
<dbReference type="Gene3D" id="1.25.10.10">
    <property type="entry name" value="Leucine-rich Repeat Variant"/>
    <property type="match status" value="1"/>
</dbReference>
<dbReference type="EMBL" id="JABRWO010000010">
    <property type="protein sequence ID" value="MBA2116406.1"/>
    <property type="molecule type" value="Genomic_DNA"/>
</dbReference>
<organism evidence="2 3">
    <name type="scientific">Bremerella alba</name>
    <dbReference type="NCBI Taxonomy" id="980252"/>
    <lineage>
        <taxon>Bacteria</taxon>
        <taxon>Pseudomonadati</taxon>
        <taxon>Planctomycetota</taxon>
        <taxon>Planctomycetia</taxon>
        <taxon>Pirellulales</taxon>
        <taxon>Pirellulaceae</taxon>
        <taxon>Bremerella</taxon>
    </lineage>
</organism>
<dbReference type="AlphaFoldDB" id="A0A7V9A8S7"/>
<dbReference type="InterPro" id="IPR011989">
    <property type="entry name" value="ARM-like"/>
</dbReference>
<feature type="coiled-coil region" evidence="1">
    <location>
        <begin position="380"/>
        <end position="446"/>
    </location>
</feature>
<accession>A0A7V9A8S7</accession>
<comment type="caution">
    <text evidence="2">The sequence shown here is derived from an EMBL/GenBank/DDBJ whole genome shotgun (WGS) entry which is preliminary data.</text>
</comment>
<gene>
    <name evidence="2" type="ORF">HOV93_35950</name>
</gene>
<proteinExistence type="predicted"/>
<name>A0A7V9A8S7_9BACT</name>
<protein>
    <submittedName>
        <fullName evidence="2">Uncharacterized protein</fullName>
    </submittedName>
</protein>
<keyword evidence="1" id="KW-0175">Coiled coil</keyword>
<evidence type="ECO:0000313" key="3">
    <source>
        <dbReference type="Proteomes" id="UP000551616"/>
    </source>
</evidence>